<accession>A0A8H7PNQ6</accession>
<dbReference type="AlphaFoldDB" id="A0A8H7PNQ6"/>
<comment type="caution">
    <text evidence="8">The sequence shown here is derived from an EMBL/GenBank/DDBJ whole genome shotgun (WGS) entry which is preliminary data.</text>
</comment>
<evidence type="ECO:0000259" key="7">
    <source>
        <dbReference type="Pfam" id="PF10256"/>
    </source>
</evidence>
<dbReference type="GO" id="GO:0006612">
    <property type="term" value="P:protein targeting to membrane"/>
    <property type="evidence" value="ECO:0007669"/>
    <property type="project" value="TreeGrafter"/>
</dbReference>
<keyword evidence="6" id="KW-0472">Membrane</keyword>
<evidence type="ECO:0000256" key="5">
    <source>
        <dbReference type="ARBA" id="ARBA00022824"/>
    </source>
</evidence>
<dbReference type="Pfam" id="PF10256">
    <property type="entry name" value="Erf4"/>
    <property type="match status" value="1"/>
</dbReference>
<evidence type="ECO:0000256" key="3">
    <source>
        <dbReference type="ARBA" id="ARBA00011396"/>
    </source>
</evidence>
<dbReference type="InterPro" id="IPR019383">
    <property type="entry name" value="Golgin_A_7/ERF4"/>
</dbReference>
<evidence type="ECO:0000256" key="6">
    <source>
        <dbReference type="ARBA" id="ARBA00023136"/>
    </source>
</evidence>
<keyword evidence="5" id="KW-0256">Endoplasmic reticulum</keyword>
<evidence type="ECO:0000256" key="4">
    <source>
        <dbReference type="ARBA" id="ARBA00018463"/>
    </source>
</evidence>
<evidence type="ECO:0000256" key="1">
    <source>
        <dbReference type="ARBA" id="ARBA00004406"/>
    </source>
</evidence>
<dbReference type="EMBL" id="JAEPRA010000012">
    <property type="protein sequence ID" value="KAG2177462.1"/>
    <property type="molecule type" value="Genomic_DNA"/>
</dbReference>
<dbReference type="Proteomes" id="UP000612746">
    <property type="component" value="Unassembled WGS sequence"/>
</dbReference>
<reference evidence="8" key="1">
    <citation type="submission" date="2020-12" db="EMBL/GenBank/DDBJ databases">
        <title>Metabolic potential, ecology and presence of endohyphal bacteria is reflected in genomic diversity of Mucoromycotina.</title>
        <authorList>
            <person name="Muszewska A."/>
            <person name="Okrasinska A."/>
            <person name="Steczkiewicz K."/>
            <person name="Drgas O."/>
            <person name="Orlowska M."/>
            <person name="Perlinska-Lenart U."/>
            <person name="Aleksandrzak-Piekarczyk T."/>
            <person name="Szatraj K."/>
            <person name="Zielenkiewicz U."/>
            <person name="Pilsyk S."/>
            <person name="Malc E."/>
            <person name="Mieczkowski P."/>
            <person name="Kruszewska J.S."/>
            <person name="Biernat P."/>
            <person name="Pawlowska J."/>
        </authorList>
    </citation>
    <scope>NUCLEOTIDE SEQUENCE</scope>
    <source>
        <strain evidence="8">WA0000051536</strain>
    </source>
</reference>
<comment type="similarity">
    <text evidence="2">Belongs to the ERF4 family.</text>
</comment>
<protein>
    <recommendedName>
        <fullName evidence="4">Ras modification protein ERF4</fullName>
    </recommendedName>
</protein>
<dbReference type="PANTHER" id="PTHR13254:SF0">
    <property type="entry name" value="GOLGIN SUBFAMILY A MEMBER 7_ERF4 DOMAIN-CONTAINING PROTEIN"/>
    <property type="match status" value="1"/>
</dbReference>
<evidence type="ECO:0000313" key="9">
    <source>
        <dbReference type="Proteomes" id="UP000612746"/>
    </source>
</evidence>
<gene>
    <name evidence="8" type="ORF">INT44_007973</name>
</gene>
<comment type="subcellular location">
    <subcellularLocation>
        <location evidence="1">Endoplasmic reticulum membrane</location>
        <topology evidence="1">Peripheral membrane protein</topology>
    </subcellularLocation>
</comment>
<dbReference type="InterPro" id="IPR051371">
    <property type="entry name" value="Ras_palmitoyltransferase"/>
</dbReference>
<name>A0A8H7PNQ6_9FUNG</name>
<proteinExistence type="inferred from homology"/>
<evidence type="ECO:0000256" key="2">
    <source>
        <dbReference type="ARBA" id="ARBA00007732"/>
    </source>
</evidence>
<comment type="subunit">
    <text evidence="3">Interacts with ERF2.</text>
</comment>
<feature type="domain" description="Golgin subfamily A member 7/ERF4" evidence="7">
    <location>
        <begin position="89"/>
        <end position="200"/>
    </location>
</feature>
<organism evidence="8 9">
    <name type="scientific">Umbelopsis vinacea</name>
    <dbReference type="NCBI Taxonomy" id="44442"/>
    <lineage>
        <taxon>Eukaryota</taxon>
        <taxon>Fungi</taxon>
        <taxon>Fungi incertae sedis</taxon>
        <taxon>Mucoromycota</taxon>
        <taxon>Mucoromycotina</taxon>
        <taxon>Umbelopsidomycetes</taxon>
        <taxon>Umbelopsidales</taxon>
        <taxon>Umbelopsidaceae</taxon>
        <taxon>Umbelopsis</taxon>
    </lineage>
</organism>
<dbReference type="GO" id="GO:0031211">
    <property type="term" value="C:endoplasmic reticulum palmitoyltransferase complex"/>
    <property type="evidence" value="ECO:0007669"/>
    <property type="project" value="TreeGrafter"/>
</dbReference>
<dbReference type="OrthoDB" id="2190159at2759"/>
<dbReference type="PANTHER" id="PTHR13254">
    <property type="entry name" value="GOLGI AUTOANTIGEN, GOLGIN SUBFAMILY A, 7"/>
    <property type="match status" value="1"/>
</dbReference>
<sequence>MPVCTLMDSQVKRRHTDTFVLVKPPPPAAARTPHLRTRHSIQLPARKPAAPDTLPLISLDDYLKSSPSIADSSIHHSIYDPMAEPTEFIRIERDYSLGDGITKFSLEYPQELHGKISEEQLRYTVMTINDIMHSAERLSNNVFDNVMEILTIYLWPIFFSTHYQRSVKRLMSFIDDENKNVYNKHGLSIANPIKSAFLFVS</sequence>
<keyword evidence="9" id="KW-1185">Reference proteome</keyword>
<dbReference type="GO" id="GO:0005789">
    <property type="term" value="C:endoplasmic reticulum membrane"/>
    <property type="evidence" value="ECO:0007669"/>
    <property type="project" value="UniProtKB-SubCell"/>
</dbReference>
<evidence type="ECO:0000313" key="8">
    <source>
        <dbReference type="EMBL" id="KAG2177462.1"/>
    </source>
</evidence>